<dbReference type="PRINTS" id="PR00081">
    <property type="entry name" value="GDHRDH"/>
</dbReference>
<protein>
    <submittedName>
        <fullName evidence="5">Short-chain dehydrogenase</fullName>
    </submittedName>
</protein>
<keyword evidence="4" id="KW-0812">Transmembrane</keyword>
<dbReference type="PROSITE" id="PS00061">
    <property type="entry name" value="ADH_SHORT"/>
    <property type="match status" value="1"/>
</dbReference>
<evidence type="ECO:0000256" key="3">
    <source>
        <dbReference type="RuleBase" id="RU000363"/>
    </source>
</evidence>
<dbReference type="PRINTS" id="PR00080">
    <property type="entry name" value="SDRFAMILY"/>
</dbReference>
<accession>A0A2J0Z580</accession>
<dbReference type="CDD" id="cd05360">
    <property type="entry name" value="SDR_c3"/>
    <property type="match status" value="1"/>
</dbReference>
<feature type="transmembrane region" description="Helical" evidence="4">
    <location>
        <begin position="297"/>
        <end position="318"/>
    </location>
</feature>
<dbReference type="EMBL" id="NJGD01000003">
    <property type="protein sequence ID" value="PJR15650.1"/>
    <property type="molecule type" value="Genomic_DNA"/>
</dbReference>
<gene>
    <name evidence="5" type="ORF">CEJ86_08010</name>
</gene>
<dbReference type="Proteomes" id="UP000231987">
    <property type="component" value="Unassembled WGS sequence"/>
</dbReference>
<evidence type="ECO:0000313" key="6">
    <source>
        <dbReference type="Proteomes" id="UP000231987"/>
    </source>
</evidence>
<dbReference type="PANTHER" id="PTHR44196:SF1">
    <property type="entry name" value="DEHYDROGENASE_REDUCTASE SDR FAMILY MEMBER 7B"/>
    <property type="match status" value="1"/>
</dbReference>
<reference evidence="5 6" key="1">
    <citation type="submission" date="2017-06" db="EMBL/GenBank/DDBJ databases">
        <title>Ensifer strains isolated from leguminous trees and herbs display diverse denitrification phenotypes with some acting as strong N2O sinks.</title>
        <authorList>
            <person name="Woliy K."/>
            <person name="Mania D."/>
            <person name="Bakken L.R."/>
            <person name="Frostegard A."/>
        </authorList>
    </citation>
    <scope>NUCLEOTIDE SEQUENCE [LARGE SCALE GENOMIC DNA]</scope>
    <source>
        <strain evidence="5 6">AC50a</strain>
    </source>
</reference>
<dbReference type="GO" id="GO:0016491">
    <property type="term" value="F:oxidoreductase activity"/>
    <property type="evidence" value="ECO:0007669"/>
    <property type="project" value="UniProtKB-KW"/>
</dbReference>
<dbReference type="AlphaFoldDB" id="A0A2J0Z580"/>
<dbReference type="PANTHER" id="PTHR44196">
    <property type="entry name" value="DEHYDROGENASE/REDUCTASE SDR FAMILY MEMBER 7B"/>
    <property type="match status" value="1"/>
</dbReference>
<evidence type="ECO:0000256" key="2">
    <source>
        <dbReference type="ARBA" id="ARBA00023002"/>
    </source>
</evidence>
<evidence type="ECO:0000313" key="5">
    <source>
        <dbReference type="EMBL" id="PJR15650.1"/>
    </source>
</evidence>
<proteinExistence type="inferred from homology"/>
<keyword evidence="2" id="KW-0560">Oxidoreductase</keyword>
<dbReference type="NCBIfam" id="NF004792">
    <property type="entry name" value="PRK06139.1"/>
    <property type="match status" value="1"/>
</dbReference>
<sequence length="338" mass="36030">MLNSLEDAVVVITGASSGVGQATAEAFARRGSKLVLAARDAAALHEVARTCRKLGAEVLVAPTDVTDADAVKDLARKAISFGKIDVWFSNVGVGAVGRFEETPIEAHEQVIRTNLIGHLNDAHAAIPIFRKQGHGIFINMISLGGFASAPFAAAYSASKFGLRGFSEALRAELADERDIHICDVYPTFMDTPGVRHGANYTGRRLSVPPPVYNARRAARAIVRLAERPRNSLTVGLVADLTRFAHFVAPNMTPRLMAKLTSRYLSRAPRVARSHGNLFRAPVEPGGIDGGLRSSRRVPVATTAAVCVLGIAVAALVLGKPRATVGRSRSGVARLFRRA</sequence>
<dbReference type="GO" id="GO:0016020">
    <property type="term" value="C:membrane"/>
    <property type="evidence" value="ECO:0007669"/>
    <property type="project" value="TreeGrafter"/>
</dbReference>
<dbReference type="Pfam" id="PF00106">
    <property type="entry name" value="adh_short"/>
    <property type="match status" value="1"/>
</dbReference>
<comment type="similarity">
    <text evidence="1 3">Belongs to the short-chain dehydrogenases/reductases (SDR) family.</text>
</comment>
<evidence type="ECO:0000256" key="4">
    <source>
        <dbReference type="SAM" id="Phobius"/>
    </source>
</evidence>
<keyword evidence="4" id="KW-0472">Membrane</keyword>
<evidence type="ECO:0000256" key="1">
    <source>
        <dbReference type="ARBA" id="ARBA00006484"/>
    </source>
</evidence>
<dbReference type="InterPro" id="IPR002347">
    <property type="entry name" value="SDR_fam"/>
</dbReference>
<dbReference type="SUPFAM" id="SSF51735">
    <property type="entry name" value="NAD(P)-binding Rossmann-fold domains"/>
    <property type="match status" value="1"/>
</dbReference>
<dbReference type="InterPro" id="IPR036291">
    <property type="entry name" value="NAD(P)-bd_dom_sf"/>
</dbReference>
<dbReference type="InterPro" id="IPR020904">
    <property type="entry name" value="Sc_DH/Rdtase_CS"/>
</dbReference>
<comment type="caution">
    <text evidence="5">The sequence shown here is derived from an EMBL/GenBank/DDBJ whole genome shotgun (WGS) entry which is preliminary data.</text>
</comment>
<keyword evidence="4" id="KW-1133">Transmembrane helix</keyword>
<name>A0A2J0Z580_RHIML</name>
<dbReference type="RefSeq" id="WP_100670934.1">
    <property type="nucleotide sequence ID" value="NZ_NJGD01000003.1"/>
</dbReference>
<organism evidence="5 6">
    <name type="scientific">Rhizobium meliloti</name>
    <name type="common">Ensifer meliloti</name>
    <name type="synonym">Sinorhizobium meliloti</name>
    <dbReference type="NCBI Taxonomy" id="382"/>
    <lineage>
        <taxon>Bacteria</taxon>
        <taxon>Pseudomonadati</taxon>
        <taxon>Pseudomonadota</taxon>
        <taxon>Alphaproteobacteria</taxon>
        <taxon>Hyphomicrobiales</taxon>
        <taxon>Rhizobiaceae</taxon>
        <taxon>Sinorhizobium/Ensifer group</taxon>
        <taxon>Sinorhizobium</taxon>
    </lineage>
</organism>
<dbReference type="Gene3D" id="3.40.50.720">
    <property type="entry name" value="NAD(P)-binding Rossmann-like Domain"/>
    <property type="match status" value="1"/>
</dbReference>